<dbReference type="PROSITE" id="PS50804">
    <property type="entry name" value="SCAN_BOX"/>
    <property type="match status" value="1"/>
</dbReference>
<reference evidence="2" key="2">
    <citation type="submission" date="2025-09" db="UniProtKB">
        <authorList>
            <consortium name="Ensembl"/>
        </authorList>
    </citation>
    <scope>IDENTIFICATION</scope>
</reference>
<protein>
    <recommendedName>
        <fullName evidence="1">SCAN box domain-containing protein</fullName>
    </recommendedName>
</protein>
<evidence type="ECO:0000313" key="3">
    <source>
        <dbReference type="Proteomes" id="UP001108240"/>
    </source>
</evidence>
<feature type="domain" description="SCAN box" evidence="1">
    <location>
        <begin position="110"/>
        <end position="167"/>
    </location>
</feature>
<dbReference type="PROSITE" id="PS00141">
    <property type="entry name" value="ASP_PROTEASE"/>
    <property type="match status" value="1"/>
</dbReference>
<organism evidence="2 3">
    <name type="scientific">Cyprinus carpio carpio</name>
    <dbReference type="NCBI Taxonomy" id="630221"/>
    <lineage>
        <taxon>Eukaryota</taxon>
        <taxon>Metazoa</taxon>
        <taxon>Chordata</taxon>
        <taxon>Craniata</taxon>
        <taxon>Vertebrata</taxon>
        <taxon>Euteleostomi</taxon>
        <taxon>Actinopterygii</taxon>
        <taxon>Neopterygii</taxon>
        <taxon>Teleostei</taxon>
        <taxon>Ostariophysi</taxon>
        <taxon>Cypriniformes</taxon>
        <taxon>Cyprinidae</taxon>
        <taxon>Cyprininae</taxon>
        <taxon>Cyprinus</taxon>
    </lineage>
</organism>
<dbReference type="PANTHER" id="PTHR46888:SF15">
    <property type="entry name" value="ZINC FINGER AND SCAN DOMAIN-CONTAINING PROTEIN 12-LIKE"/>
    <property type="match status" value="1"/>
</dbReference>
<dbReference type="InterPro" id="IPR003309">
    <property type="entry name" value="SCAN_dom"/>
</dbReference>
<dbReference type="CDD" id="cd00303">
    <property type="entry name" value="retropepsin_like"/>
    <property type="match status" value="1"/>
</dbReference>
<dbReference type="SUPFAM" id="SSF50630">
    <property type="entry name" value="Acid proteases"/>
    <property type="match status" value="1"/>
</dbReference>
<dbReference type="GeneTree" id="ENSGT00990000206724"/>
<dbReference type="InterPro" id="IPR021109">
    <property type="entry name" value="Peptidase_aspartic_dom_sf"/>
</dbReference>
<dbReference type="Pfam" id="PF02023">
    <property type="entry name" value="SCAN"/>
    <property type="match status" value="1"/>
</dbReference>
<dbReference type="AlphaFoldDB" id="A0A9J7XXD4"/>
<dbReference type="GO" id="GO:0004190">
    <property type="term" value="F:aspartic-type endopeptidase activity"/>
    <property type="evidence" value="ECO:0007669"/>
    <property type="project" value="InterPro"/>
</dbReference>
<dbReference type="InterPro" id="IPR001969">
    <property type="entry name" value="Aspartic_peptidase_AS"/>
</dbReference>
<dbReference type="Ensembl" id="ENSCCRT00000149333.1">
    <property type="protein sequence ID" value="ENSCCRP00000111276.1"/>
    <property type="gene ID" value="ENSCCRG00000066952.1"/>
</dbReference>
<dbReference type="Gene3D" id="1.10.4020.10">
    <property type="entry name" value="DNA breaking-rejoining enzymes"/>
    <property type="match status" value="1"/>
</dbReference>
<dbReference type="Proteomes" id="UP001108240">
    <property type="component" value="Unplaced"/>
</dbReference>
<evidence type="ECO:0000313" key="2">
    <source>
        <dbReference type="Ensembl" id="ENSCCRP00000111276.1"/>
    </source>
</evidence>
<evidence type="ECO:0000259" key="1">
    <source>
        <dbReference type="PROSITE" id="PS50804"/>
    </source>
</evidence>
<dbReference type="SUPFAM" id="SSF47353">
    <property type="entry name" value="Retrovirus capsid dimerization domain-like"/>
    <property type="match status" value="1"/>
</dbReference>
<name>A0A9J7XXD4_CYPCA</name>
<dbReference type="PANTHER" id="PTHR46888">
    <property type="entry name" value="ZINC KNUCKLE DOMAINCONTAINING PROTEIN-RELATED"/>
    <property type="match status" value="1"/>
</dbReference>
<sequence>MSREVERRASAEQVLPKMMDQDDVEAFLHTYEVIATWEDWDQTEWAQLLDPLLVEEPQQIYYSLLADQTNDYAILKKEILRSVGLSSVCAAQKVHVWTFEPGISVPIQATQLARLVKHWLLPDQATAAEVVEIITLDRLLRSLPHPHRRAVGLTNPTTLAQLVEAVELSEASLARDSGDIAVPFTWRGINRERQGMDVNYKTVNLESPQNTQKYEPMPTDPNSPVGRAWMVSCTVHQIVPDSAPEQEVLINGRWVRAVLDTGSSVTLVCPQLLRTTKLGQSCLPITCVHGDTRYVPAQTVSISAAPGTWLVEVGVLFDLPLLLGRDWPGLDQLLRRTELPARHKDSCTKRKAQSTSLPCFRE</sequence>
<accession>A0A9J7XXD4</accession>
<proteinExistence type="predicted"/>
<dbReference type="InterPro" id="IPR038269">
    <property type="entry name" value="SCAN_sf"/>
</dbReference>
<keyword evidence="3" id="KW-1185">Reference proteome</keyword>
<dbReference type="GO" id="GO:0006508">
    <property type="term" value="P:proteolysis"/>
    <property type="evidence" value="ECO:0007669"/>
    <property type="project" value="InterPro"/>
</dbReference>
<dbReference type="OMA" id="IATWEDW"/>
<reference evidence="2" key="1">
    <citation type="submission" date="2025-08" db="UniProtKB">
        <authorList>
            <consortium name="Ensembl"/>
        </authorList>
    </citation>
    <scope>IDENTIFICATION</scope>
</reference>